<feature type="region of interest" description="Disordered" evidence="1">
    <location>
        <begin position="256"/>
        <end position="299"/>
    </location>
</feature>
<reference evidence="2 3" key="1">
    <citation type="submission" date="2017-08" db="EMBL/GenBank/DDBJ databases">
        <title>Mesorhizobium wenxinae sp. nov., a novel rhizobial species isolated from root nodules of chickpea (Cicer arietinum L.).</title>
        <authorList>
            <person name="Zhang J."/>
        </authorList>
    </citation>
    <scope>NUCLEOTIDE SEQUENCE [LARGE SCALE GENOMIC DNA]</scope>
    <source>
        <strain evidence="2 3">SDW018</strain>
    </source>
</reference>
<feature type="compositionally biased region" description="Basic and acidic residues" evidence="1">
    <location>
        <begin position="256"/>
        <end position="266"/>
    </location>
</feature>
<name>A0A271LAU5_9HYPH</name>
<protein>
    <submittedName>
        <fullName evidence="2">Uncharacterized protein</fullName>
    </submittedName>
</protein>
<accession>A0A271LAU5</accession>
<feature type="compositionally biased region" description="Basic residues" evidence="1">
    <location>
        <begin position="267"/>
        <end position="285"/>
    </location>
</feature>
<dbReference type="EMBL" id="NPKJ01000073">
    <property type="protein sequence ID" value="PAQ05223.1"/>
    <property type="molecule type" value="Genomic_DNA"/>
</dbReference>
<sequence>MSQLIDYDLRLTDPARIVYRFLIGWYMRSNGDALASVRHIVTTMRSRAPDGARHLSRSAVQRAIILLIEAGWLVRRFTGKGRSGSRYVPVLNVLELAAQGSLPSVEIDSVPLYRDANEESVASHSTGTEVSHSTGTLSDAASHLLGQRPSYINPSTDGVTCKEDNECAAPSAPLSVGLVATDAETAQGKEKKSFEELYREYGVRAEIGAARRAYDELAPEAELHAAMMDSARAWREAAGESIERMHLRRWTTEQRYLEDPKGERKPRERKPKPAAKSKAKAKPVKPAKPAEPDNDNEVEEEPAVWIGDVGPFSPTGSFIAEITGSTVSWLDEYNQQVVLHLSIRFLRSQPAVEVDHTFLAQSSDEEKQKRGQAFLARIARCLDLGREIEDTEELHGRELRCNISKVCEVTYDKLFVPRQDAA</sequence>
<gene>
    <name evidence="2" type="ORF">CIT26_30960</name>
</gene>
<keyword evidence="3" id="KW-1185">Reference proteome</keyword>
<dbReference type="AlphaFoldDB" id="A0A271LAU5"/>
<evidence type="ECO:0000313" key="2">
    <source>
        <dbReference type="EMBL" id="PAQ05223.1"/>
    </source>
</evidence>
<organism evidence="2 3">
    <name type="scientific">Mesorhizobium temperatum</name>
    <dbReference type="NCBI Taxonomy" id="241416"/>
    <lineage>
        <taxon>Bacteria</taxon>
        <taxon>Pseudomonadati</taxon>
        <taxon>Pseudomonadota</taxon>
        <taxon>Alphaproteobacteria</taxon>
        <taxon>Hyphomicrobiales</taxon>
        <taxon>Phyllobacteriaceae</taxon>
        <taxon>Mesorhizobium</taxon>
    </lineage>
</organism>
<comment type="caution">
    <text evidence="2">The sequence shown here is derived from an EMBL/GenBank/DDBJ whole genome shotgun (WGS) entry which is preliminary data.</text>
</comment>
<evidence type="ECO:0000313" key="3">
    <source>
        <dbReference type="Proteomes" id="UP000216442"/>
    </source>
</evidence>
<proteinExistence type="predicted"/>
<dbReference type="Proteomes" id="UP000216442">
    <property type="component" value="Unassembled WGS sequence"/>
</dbReference>
<evidence type="ECO:0000256" key="1">
    <source>
        <dbReference type="SAM" id="MobiDB-lite"/>
    </source>
</evidence>